<evidence type="ECO:0000313" key="6">
    <source>
        <dbReference type="Proteomes" id="UP000701341"/>
    </source>
</evidence>
<reference evidence="5" key="1">
    <citation type="submission" date="2020-02" db="EMBL/GenBank/DDBJ databases">
        <authorList>
            <person name="Lichtner F.J."/>
        </authorList>
    </citation>
    <scope>NUCLEOTIDE SEQUENCE</scope>
    <source>
        <strain evidence="5">G10</strain>
    </source>
</reference>
<dbReference type="PRINTS" id="PR01415">
    <property type="entry name" value="ANKYRIN"/>
</dbReference>
<feature type="region of interest" description="Disordered" evidence="4">
    <location>
        <begin position="293"/>
        <end position="320"/>
    </location>
</feature>
<dbReference type="PROSITE" id="PS50088">
    <property type="entry name" value="ANK_REPEAT"/>
    <property type="match status" value="4"/>
</dbReference>
<dbReference type="PROSITE" id="PS50297">
    <property type="entry name" value="ANK_REP_REGION"/>
    <property type="match status" value="4"/>
</dbReference>
<evidence type="ECO:0000256" key="1">
    <source>
        <dbReference type="ARBA" id="ARBA00022737"/>
    </source>
</evidence>
<feature type="repeat" description="ANK" evidence="3">
    <location>
        <begin position="100"/>
        <end position="122"/>
    </location>
</feature>
<feature type="region of interest" description="Disordered" evidence="4">
    <location>
        <begin position="1"/>
        <end position="21"/>
    </location>
</feature>
<sequence length="320" mass="35047">MPKTTESKRAPREPPYEAAASGDLEAVKTLLDNGADINAAHRAFTLRRRKSIETSPNSSSRRAYHHGPEICLSAARGGHIETTRLLLECDRVTGSVDNKQGMTPLHFAVESRNVELVQLLLSFNITTTACCHGGDTALHFAAKDSHAELCEILMKYDDARKPAKMKNFCNHTPIAYAVQEGHAGVVDGFLRSKRIFPKARDGYNELLFHEAVQVGKCDVVQVFLDNCVPINLRGRDGKRALHLAAADTRNFEMARLLLQNGASIKIKDSIGNTPSDRSRNPEVTMLIRNWADQAAASDPKGKKASRPPKATAAAPPEYVA</sequence>
<comment type="caution">
    <text evidence="5">The sequence shown here is derived from an EMBL/GenBank/DDBJ whole genome shotgun (WGS) entry which is preliminary data.</text>
</comment>
<dbReference type="PANTHER" id="PTHR24166:SF48">
    <property type="entry name" value="PROTEIN VAPYRIN"/>
    <property type="match status" value="1"/>
</dbReference>
<keyword evidence="2 3" id="KW-0040">ANK repeat</keyword>
<organism evidence="5 6">
    <name type="scientific">Penicillium crustosum</name>
    <name type="common">Blue mold fungus</name>
    <dbReference type="NCBI Taxonomy" id="36656"/>
    <lineage>
        <taxon>Eukaryota</taxon>
        <taxon>Fungi</taxon>
        <taxon>Dikarya</taxon>
        <taxon>Ascomycota</taxon>
        <taxon>Pezizomycotina</taxon>
        <taxon>Eurotiomycetes</taxon>
        <taxon>Eurotiomycetidae</taxon>
        <taxon>Eurotiales</taxon>
        <taxon>Aspergillaceae</taxon>
        <taxon>Penicillium</taxon>
    </lineage>
</organism>
<dbReference type="Gene3D" id="1.25.40.20">
    <property type="entry name" value="Ankyrin repeat-containing domain"/>
    <property type="match status" value="1"/>
</dbReference>
<dbReference type="InterPro" id="IPR002110">
    <property type="entry name" value="Ankyrin_rpt"/>
</dbReference>
<dbReference type="SMART" id="SM00248">
    <property type="entry name" value="ANK"/>
    <property type="match status" value="7"/>
</dbReference>
<dbReference type="Pfam" id="PF00023">
    <property type="entry name" value="Ank"/>
    <property type="match status" value="1"/>
</dbReference>
<dbReference type="Pfam" id="PF13857">
    <property type="entry name" value="Ank_5"/>
    <property type="match status" value="1"/>
</dbReference>
<feature type="compositionally biased region" description="Basic and acidic residues" evidence="4">
    <location>
        <begin position="1"/>
        <end position="15"/>
    </location>
</feature>
<dbReference type="InterPro" id="IPR036770">
    <property type="entry name" value="Ankyrin_rpt-contain_sf"/>
</dbReference>
<accession>A0A9P5KXQ5</accession>
<evidence type="ECO:0000256" key="2">
    <source>
        <dbReference type="ARBA" id="ARBA00023043"/>
    </source>
</evidence>
<feature type="repeat" description="ANK" evidence="3">
    <location>
        <begin position="236"/>
        <end position="269"/>
    </location>
</feature>
<keyword evidence="1" id="KW-0677">Repeat</keyword>
<feature type="repeat" description="ANK" evidence="3">
    <location>
        <begin position="10"/>
        <end position="42"/>
    </location>
</feature>
<protein>
    <submittedName>
        <fullName evidence="5">Uncharacterized protein</fullName>
    </submittedName>
</protein>
<evidence type="ECO:0000256" key="4">
    <source>
        <dbReference type="SAM" id="MobiDB-lite"/>
    </source>
</evidence>
<dbReference type="InterPro" id="IPR050889">
    <property type="entry name" value="Dendritic_Spine_Reg/Scaffold"/>
</dbReference>
<feature type="repeat" description="ANK" evidence="3">
    <location>
        <begin position="133"/>
        <end position="155"/>
    </location>
</feature>
<keyword evidence="6" id="KW-1185">Reference proteome</keyword>
<evidence type="ECO:0000256" key="3">
    <source>
        <dbReference type="PROSITE-ProRule" id="PRU00023"/>
    </source>
</evidence>
<dbReference type="EMBL" id="JAAOZQ010000044">
    <property type="protein sequence ID" value="KAF7523404.1"/>
    <property type="molecule type" value="Genomic_DNA"/>
</dbReference>
<dbReference type="Pfam" id="PF12796">
    <property type="entry name" value="Ank_2"/>
    <property type="match status" value="2"/>
</dbReference>
<dbReference type="PANTHER" id="PTHR24166">
    <property type="entry name" value="ROLLING PEBBLES, ISOFORM B"/>
    <property type="match status" value="1"/>
</dbReference>
<name>A0A9P5KXQ5_PENCR</name>
<gene>
    <name evidence="5" type="ORF">PCG10_006606</name>
</gene>
<dbReference type="AlphaFoldDB" id="A0A9P5KXQ5"/>
<proteinExistence type="predicted"/>
<dbReference type="Proteomes" id="UP000701341">
    <property type="component" value="Unassembled WGS sequence"/>
</dbReference>
<evidence type="ECO:0000313" key="5">
    <source>
        <dbReference type="EMBL" id="KAF7523404.1"/>
    </source>
</evidence>
<dbReference type="SUPFAM" id="SSF48403">
    <property type="entry name" value="Ankyrin repeat"/>
    <property type="match status" value="1"/>
</dbReference>